<dbReference type="EMBL" id="JBBNAF010000001">
    <property type="protein sequence ID" value="KAK9168922.1"/>
    <property type="molecule type" value="Genomic_DNA"/>
</dbReference>
<name>A0AAP0Q5X2_9MAGN</name>
<dbReference type="Proteomes" id="UP001420932">
    <property type="component" value="Unassembled WGS sequence"/>
</dbReference>
<evidence type="ECO:0000313" key="2">
    <source>
        <dbReference type="Proteomes" id="UP001420932"/>
    </source>
</evidence>
<keyword evidence="2" id="KW-1185">Reference proteome</keyword>
<evidence type="ECO:0000313" key="1">
    <source>
        <dbReference type="EMBL" id="KAK9168922.1"/>
    </source>
</evidence>
<dbReference type="AlphaFoldDB" id="A0AAP0Q5X2"/>
<gene>
    <name evidence="1" type="ORF">Syun_001062</name>
</gene>
<organism evidence="1 2">
    <name type="scientific">Stephania yunnanensis</name>
    <dbReference type="NCBI Taxonomy" id="152371"/>
    <lineage>
        <taxon>Eukaryota</taxon>
        <taxon>Viridiplantae</taxon>
        <taxon>Streptophyta</taxon>
        <taxon>Embryophyta</taxon>
        <taxon>Tracheophyta</taxon>
        <taxon>Spermatophyta</taxon>
        <taxon>Magnoliopsida</taxon>
        <taxon>Ranunculales</taxon>
        <taxon>Menispermaceae</taxon>
        <taxon>Menispermoideae</taxon>
        <taxon>Cissampelideae</taxon>
        <taxon>Stephania</taxon>
    </lineage>
</organism>
<comment type="caution">
    <text evidence="1">The sequence shown here is derived from an EMBL/GenBank/DDBJ whole genome shotgun (WGS) entry which is preliminary data.</text>
</comment>
<protein>
    <submittedName>
        <fullName evidence="1">Uncharacterized protein</fullName>
    </submittedName>
</protein>
<reference evidence="1 2" key="1">
    <citation type="submission" date="2024-01" db="EMBL/GenBank/DDBJ databases">
        <title>Genome assemblies of Stephania.</title>
        <authorList>
            <person name="Yang L."/>
        </authorList>
    </citation>
    <scope>NUCLEOTIDE SEQUENCE [LARGE SCALE GENOMIC DNA]</scope>
    <source>
        <strain evidence="1">YNDBR</strain>
        <tissue evidence="1">Leaf</tissue>
    </source>
</reference>
<accession>A0AAP0Q5X2</accession>
<sequence length="67" mass="7498">MMRIASSTKGQHDLVEITAKLGQIGWFESRVGSLVSRVCLGGGVWVRNIIYEGQFGQFANRKNWKGK</sequence>
<proteinExistence type="predicted"/>